<reference evidence="2" key="1">
    <citation type="submission" date="2020-07" db="EMBL/GenBank/DDBJ databases">
        <title>Huge and variable diversity of episymbiotic CPR bacteria and DPANN archaea in groundwater ecosystems.</title>
        <authorList>
            <person name="He C.Y."/>
            <person name="Keren R."/>
            <person name="Whittaker M."/>
            <person name="Farag I.F."/>
            <person name="Doudna J."/>
            <person name="Cate J.H.D."/>
            <person name="Banfield J.F."/>
        </authorList>
    </citation>
    <scope>NUCLEOTIDE SEQUENCE</scope>
    <source>
        <strain evidence="2">NC_groundwater_717_Ag_S-0.2um_59_8</strain>
    </source>
</reference>
<sequence length="135" mass="15351">MFLIDTNVWLELLLEQEKAAEARRFFTETEASLLSITDFALYSIGVILIRLRKDGVFRDFLTDVLEDSGVRKIHLETGDLKEVITAGRQFQLDFDDAYQLVAAEKFDLTIVSFDADFDRTRRGRKAPSEAIAGSL</sequence>
<organism evidence="2 3">
    <name type="scientific">Tectimicrobiota bacterium</name>
    <dbReference type="NCBI Taxonomy" id="2528274"/>
    <lineage>
        <taxon>Bacteria</taxon>
        <taxon>Pseudomonadati</taxon>
        <taxon>Nitrospinota/Tectimicrobiota group</taxon>
        <taxon>Candidatus Tectimicrobiota</taxon>
    </lineage>
</organism>
<dbReference type="EMBL" id="JACPSX010000242">
    <property type="protein sequence ID" value="MBI3015859.1"/>
    <property type="molecule type" value="Genomic_DNA"/>
</dbReference>
<evidence type="ECO:0000259" key="1">
    <source>
        <dbReference type="Pfam" id="PF01850"/>
    </source>
</evidence>
<comment type="caution">
    <text evidence="2">The sequence shown here is derived from an EMBL/GenBank/DDBJ whole genome shotgun (WGS) entry which is preliminary data.</text>
</comment>
<dbReference type="CDD" id="cd09854">
    <property type="entry name" value="PIN_VapC-like"/>
    <property type="match status" value="1"/>
</dbReference>
<dbReference type="Pfam" id="PF01850">
    <property type="entry name" value="PIN"/>
    <property type="match status" value="1"/>
</dbReference>
<dbReference type="InterPro" id="IPR002716">
    <property type="entry name" value="PIN_dom"/>
</dbReference>
<dbReference type="Proteomes" id="UP000741360">
    <property type="component" value="Unassembled WGS sequence"/>
</dbReference>
<evidence type="ECO:0000313" key="2">
    <source>
        <dbReference type="EMBL" id="MBI3015859.1"/>
    </source>
</evidence>
<proteinExistence type="predicted"/>
<dbReference type="InterPro" id="IPR029060">
    <property type="entry name" value="PIN-like_dom_sf"/>
</dbReference>
<gene>
    <name evidence="2" type="ORF">HYY65_12575</name>
</gene>
<dbReference type="Gene3D" id="3.40.50.1010">
    <property type="entry name" value="5'-nuclease"/>
    <property type="match status" value="1"/>
</dbReference>
<accession>A0A932GRS6</accession>
<protein>
    <submittedName>
        <fullName evidence="2">Type II toxin-antitoxin system VapC family toxin</fullName>
    </submittedName>
</protein>
<evidence type="ECO:0000313" key="3">
    <source>
        <dbReference type="Proteomes" id="UP000741360"/>
    </source>
</evidence>
<dbReference type="SUPFAM" id="SSF88723">
    <property type="entry name" value="PIN domain-like"/>
    <property type="match status" value="1"/>
</dbReference>
<dbReference type="AlphaFoldDB" id="A0A932GRS6"/>
<name>A0A932GRS6_UNCTE</name>
<feature type="domain" description="PIN" evidence="1">
    <location>
        <begin position="3"/>
        <end position="121"/>
    </location>
</feature>